<accession>A0A540M463</accession>
<dbReference type="EMBL" id="VIEB01000365">
    <property type="protein sequence ID" value="TQD93531.1"/>
    <property type="molecule type" value="Genomic_DNA"/>
</dbReference>
<evidence type="ECO:0000313" key="3">
    <source>
        <dbReference type="Proteomes" id="UP000315295"/>
    </source>
</evidence>
<keyword evidence="1" id="KW-0175">Coiled coil</keyword>
<feature type="coiled-coil region" evidence="1">
    <location>
        <begin position="463"/>
        <end position="573"/>
    </location>
</feature>
<organism evidence="2 3">
    <name type="scientific">Malus baccata</name>
    <name type="common">Siberian crab apple</name>
    <name type="synonym">Pyrus baccata</name>
    <dbReference type="NCBI Taxonomy" id="106549"/>
    <lineage>
        <taxon>Eukaryota</taxon>
        <taxon>Viridiplantae</taxon>
        <taxon>Streptophyta</taxon>
        <taxon>Embryophyta</taxon>
        <taxon>Tracheophyta</taxon>
        <taxon>Spermatophyta</taxon>
        <taxon>Magnoliopsida</taxon>
        <taxon>eudicotyledons</taxon>
        <taxon>Gunneridae</taxon>
        <taxon>Pentapetalae</taxon>
        <taxon>rosids</taxon>
        <taxon>fabids</taxon>
        <taxon>Rosales</taxon>
        <taxon>Rosaceae</taxon>
        <taxon>Amygdaloideae</taxon>
        <taxon>Maleae</taxon>
        <taxon>Malus</taxon>
    </lineage>
</organism>
<gene>
    <name evidence="2" type="ORF">C1H46_020878</name>
</gene>
<dbReference type="PANTHER" id="PTHR45287">
    <property type="entry name" value="OS03G0691500 PROTEIN"/>
    <property type="match status" value="1"/>
</dbReference>
<name>A0A540M463_MALBA</name>
<feature type="coiled-coil region" evidence="1">
    <location>
        <begin position="623"/>
        <end position="685"/>
    </location>
</feature>
<feature type="coiled-coil region" evidence="1">
    <location>
        <begin position="382"/>
        <end position="409"/>
    </location>
</feature>
<feature type="coiled-coil region" evidence="1">
    <location>
        <begin position="759"/>
        <end position="793"/>
    </location>
</feature>
<feature type="coiled-coil region" evidence="1">
    <location>
        <begin position="1"/>
        <end position="137"/>
    </location>
</feature>
<dbReference type="PANTHER" id="PTHR45287:SF3">
    <property type="entry name" value="PROTEIN, PUTATIVE-RELATED"/>
    <property type="match status" value="1"/>
</dbReference>
<evidence type="ECO:0000313" key="2">
    <source>
        <dbReference type="EMBL" id="TQD93531.1"/>
    </source>
</evidence>
<sequence length="960" mass="111765">MEDVYKELDDVKAEVERLKAEVRVKMELSDVLKKANTEQSIKFQEAKRENEKQAQELNVKLDEISQLRQASKTLQSCLLEKESSLRHLTCLHEKLRADNEKKLQKMEEENRELVSALDEATEKKKELEQNFGASTKEIEGLKSLLSTTERKCFEADQKAREAKELRQRDDIIMGLEEENRNAQDQLKWKNEQFIHLEEAHRRLQAEFQSGKEEWERDKSALFEEISLLQTSLDSQTRILEGVQKLLEMCNQSLAHEESRRKFLEVEVSEFKSRYENVFARCEEERSKFDSLAVQRDEEIAKLRNSLSTKEALSKETEFRIVHLEQENRELRESVKELQEAQIRNCAPAALTKLRNKLRGLEQVHSNCSTNLKAKESELSLQIEKMKGDVNRHNSELKGREKQIQELQMELESCHSVIDVSNEEITVVLAIFKSELSEAYSNKSDAKTEIELCDRMDDKISLLQTQLEMKNSDLQNAHLKLEQEHEKAEILMKRIRSLELAEQHQVIMEEEIQQHKKMLEESSVHQLYMKEQFVQMEAEKREFSLALEKANLELAEKIREANQLEFELQNWKSSAESLKLCCQENQEKCRQMENSLLAQAENEETLKHEKDMLITITKEKINKTEVLEQKIVLLEATVASKNEEVEFFTQNTEYLISNAKEKDSCIENLQNDITRMEQEAMRREVEAAILASIDTEKYVGLEKDRLFKVMNEKDENIKVLQVLASSLEQDLTSAFISSFSEVVENLVTVEKLTEDLKKAKHMTELEIEEKNKRIVDLEKEVSGLRKSLTNQEEALFTEKQQADELQALLEVNKLENGQLMGEQRRLEGIVKQLEFEKHVLFQDTTSLSKDREEVFVHFEEICDRMGDFTCEDAEMMNLLDTMLQRCKEEVKPATNLKVDNELYDSTYENANNSISVSERKLEAYSTGRSPLKEVNQRQLVARIEECTPNGNGLETSSSYRA</sequence>
<feature type="coiled-coil region" evidence="1">
    <location>
        <begin position="313"/>
        <end position="343"/>
    </location>
</feature>
<comment type="caution">
    <text evidence="2">The sequence shown here is derived from an EMBL/GenBank/DDBJ whole genome shotgun (WGS) entry which is preliminary data.</text>
</comment>
<proteinExistence type="predicted"/>
<keyword evidence="3" id="KW-1185">Reference proteome</keyword>
<protein>
    <submittedName>
        <fullName evidence="2">Uncharacterized protein</fullName>
    </submittedName>
</protein>
<dbReference type="Proteomes" id="UP000315295">
    <property type="component" value="Unassembled WGS sequence"/>
</dbReference>
<dbReference type="AlphaFoldDB" id="A0A540M463"/>
<evidence type="ECO:0000256" key="1">
    <source>
        <dbReference type="SAM" id="Coils"/>
    </source>
</evidence>
<dbReference type="STRING" id="106549.A0A540M463"/>
<dbReference type="InterPro" id="IPR040262">
    <property type="entry name" value="At4g38062-like"/>
</dbReference>
<feature type="coiled-coil region" evidence="1">
    <location>
        <begin position="165"/>
        <end position="192"/>
    </location>
</feature>
<reference evidence="2 3" key="1">
    <citation type="journal article" date="2019" name="G3 (Bethesda)">
        <title>Sequencing of a Wild Apple (Malus baccata) Genome Unravels the Differences Between Cultivated and Wild Apple Species Regarding Disease Resistance and Cold Tolerance.</title>
        <authorList>
            <person name="Chen X."/>
        </authorList>
    </citation>
    <scope>NUCLEOTIDE SEQUENCE [LARGE SCALE GENOMIC DNA]</scope>
    <source>
        <strain evidence="3">cv. Shandingzi</strain>
        <tissue evidence="2">Leaves</tissue>
    </source>
</reference>